<dbReference type="STRING" id="42514.ENSPNAP00000018164"/>
<keyword evidence="3" id="KW-0645">Protease</keyword>
<organism evidence="4 5">
    <name type="scientific">Pygocentrus nattereri</name>
    <name type="common">Red-bellied piranha</name>
    <dbReference type="NCBI Taxonomy" id="42514"/>
    <lineage>
        <taxon>Eukaryota</taxon>
        <taxon>Metazoa</taxon>
        <taxon>Chordata</taxon>
        <taxon>Craniata</taxon>
        <taxon>Vertebrata</taxon>
        <taxon>Euteleostomi</taxon>
        <taxon>Actinopterygii</taxon>
        <taxon>Neopterygii</taxon>
        <taxon>Teleostei</taxon>
        <taxon>Ostariophysi</taxon>
        <taxon>Characiformes</taxon>
        <taxon>Characoidei</taxon>
        <taxon>Pygocentrus</taxon>
    </lineage>
</organism>
<dbReference type="GeneID" id="108443367"/>
<dbReference type="RefSeq" id="XP_017579467.2">
    <property type="nucleotide sequence ID" value="XM_017723978.2"/>
</dbReference>
<keyword evidence="3" id="KW-1015">Disulfide bond</keyword>
<keyword evidence="2 3" id="KW-0472">Membrane</keyword>
<dbReference type="Ensembl" id="ENSPNAT00000027218.2">
    <property type="protein sequence ID" value="ENSPNAP00000018164.2"/>
    <property type="gene ID" value="ENSPNAG00000024475.2"/>
</dbReference>
<keyword evidence="5" id="KW-1185">Reference proteome</keyword>
<dbReference type="GeneTree" id="ENSGT00940000160211"/>
<dbReference type="OMA" id="SRHNVFG"/>
<dbReference type="OrthoDB" id="445695at2759"/>
<keyword evidence="2 3" id="KW-0325">Glycoprotein</keyword>
<keyword evidence="3" id="KW-0732">Signal</keyword>
<dbReference type="PROSITE" id="PS00869">
    <property type="entry name" value="RENAL_DIPEPTIDASE_1"/>
    <property type="match status" value="1"/>
</dbReference>
<dbReference type="InterPro" id="IPR000180">
    <property type="entry name" value="Dipep_AS"/>
</dbReference>
<keyword evidence="3" id="KW-0479">Metal-binding</keyword>
<dbReference type="FunFam" id="3.20.20.140:FF:000030">
    <property type="entry name" value="Dipeptidase"/>
    <property type="match status" value="1"/>
</dbReference>
<evidence type="ECO:0000313" key="5">
    <source>
        <dbReference type="Proteomes" id="UP001501920"/>
    </source>
</evidence>
<name>A0A3B4D5H4_PYGNA</name>
<dbReference type="GO" id="GO:0098552">
    <property type="term" value="C:side of membrane"/>
    <property type="evidence" value="ECO:0007669"/>
    <property type="project" value="UniProtKB-KW"/>
</dbReference>
<accession>A0A3B4D5H4</accession>
<keyword evidence="3" id="KW-0862">Zinc</keyword>
<dbReference type="EC" id="3.4.13.19" evidence="3"/>
<dbReference type="InterPro" id="IPR008257">
    <property type="entry name" value="Pept_M19"/>
</dbReference>
<keyword evidence="3" id="KW-0378">Hydrolase</keyword>
<dbReference type="PROSITE" id="PS51365">
    <property type="entry name" value="RENAL_DIPEPTIDASE_2"/>
    <property type="match status" value="1"/>
</dbReference>
<dbReference type="Pfam" id="PF01244">
    <property type="entry name" value="Peptidase_M19"/>
    <property type="match status" value="1"/>
</dbReference>
<feature type="signal peptide" evidence="3">
    <location>
        <begin position="1"/>
        <end position="30"/>
    </location>
</feature>
<evidence type="ECO:0000256" key="2">
    <source>
        <dbReference type="ARBA" id="ARBA00022622"/>
    </source>
</evidence>
<reference evidence="4" key="3">
    <citation type="submission" date="2025-09" db="UniProtKB">
        <authorList>
            <consortium name="Ensembl"/>
        </authorList>
    </citation>
    <scope>IDENTIFICATION</scope>
</reference>
<comment type="subunit">
    <text evidence="3">Homodimer; disulfide-linked.</text>
</comment>
<dbReference type="InterPro" id="IPR032466">
    <property type="entry name" value="Metal_Hydrolase"/>
</dbReference>
<dbReference type="Proteomes" id="UP001501920">
    <property type="component" value="Chromosome 25"/>
</dbReference>
<proteinExistence type="inferred from homology"/>
<evidence type="ECO:0000256" key="3">
    <source>
        <dbReference type="RuleBase" id="RU341113"/>
    </source>
</evidence>
<gene>
    <name evidence="4" type="primary">DPEP2</name>
</gene>
<keyword evidence="3" id="KW-0224">Dipeptidase</keyword>
<comment type="subcellular location">
    <subcellularLocation>
        <location evidence="1 3">Membrane</location>
        <topology evidence="1 3">Lipid-anchor</topology>
        <topology evidence="1 3">GPI-anchor</topology>
    </subcellularLocation>
</comment>
<reference evidence="4" key="2">
    <citation type="submission" date="2025-08" db="UniProtKB">
        <authorList>
            <consortium name="Ensembl"/>
        </authorList>
    </citation>
    <scope>IDENTIFICATION</scope>
</reference>
<comment type="catalytic activity">
    <reaction evidence="3">
        <text>an L-aminoacyl-L-amino acid + H2O = 2 an L-alpha-amino acid</text>
        <dbReference type="Rhea" id="RHEA:48940"/>
        <dbReference type="ChEBI" id="CHEBI:15377"/>
        <dbReference type="ChEBI" id="CHEBI:59869"/>
        <dbReference type="ChEBI" id="CHEBI:77460"/>
        <dbReference type="EC" id="3.4.13.19"/>
    </reaction>
</comment>
<sequence>MFSQKGFSIYRLCLVSIFLVLFHGMPSSSSFSRRTLELMSKYPLIDGHNDLALRLRMQKNSLSQINLYNYTKAATNINRLRAAHVGGQIFAAYVMCTAQDMDAVRLTLEQIDLIRRMCDQYPELELATTAEAMRNTTKIACLISIEGGHSIDSSLAALRMFYVLGVRSMSLTHNCNTPWAETSSVFYSYYKREINGLTDFGKAVVDEMNRLGMLIDLSHTSLATAREVLQRSRAPIIFSHSSSYTICNHSRNVPDDILLMLKKNGGLIMVNFHNGFIACGGQGNVSTVANHFDHLKHVLGAEHIGIGSDYDGATGFPEGLEDVSKYPALIAELLSRSWSEAELAGVLRLNFLRVFDKVEEVRDTLRNTPPSEVQIPFAEANNSCRVELKPPVIPQMRNDFSVHGHSPLLSVSALFWAVLPLHYLLLHW</sequence>
<evidence type="ECO:0000313" key="4">
    <source>
        <dbReference type="Ensembl" id="ENSPNAP00000018164.2"/>
    </source>
</evidence>
<dbReference type="GO" id="GO:0046872">
    <property type="term" value="F:metal ion binding"/>
    <property type="evidence" value="ECO:0007669"/>
    <property type="project" value="UniProtKB-UniRule"/>
</dbReference>
<comment type="similarity">
    <text evidence="3">Belongs to the metallo-dependent hydrolases superfamily. Peptidase M19 family.</text>
</comment>
<dbReference type="PANTHER" id="PTHR10443:SF9">
    <property type="entry name" value="DIPEPTIDASE 2"/>
    <property type="match status" value="1"/>
</dbReference>
<dbReference type="GO" id="GO:0006508">
    <property type="term" value="P:proteolysis"/>
    <property type="evidence" value="ECO:0007669"/>
    <property type="project" value="UniProtKB-KW"/>
</dbReference>
<dbReference type="CDD" id="cd01301">
    <property type="entry name" value="rDP_like"/>
    <property type="match status" value="1"/>
</dbReference>
<keyword evidence="3" id="KW-0482">Metalloprotease</keyword>
<evidence type="ECO:0000256" key="1">
    <source>
        <dbReference type="ARBA" id="ARBA00004589"/>
    </source>
</evidence>
<dbReference type="PANTHER" id="PTHR10443">
    <property type="entry name" value="MICROSOMAL DIPEPTIDASE"/>
    <property type="match status" value="1"/>
</dbReference>
<keyword evidence="2 3" id="KW-0449">Lipoprotein</keyword>
<dbReference type="SUPFAM" id="SSF51556">
    <property type="entry name" value="Metallo-dependent hydrolases"/>
    <property type="match status" value="1"/>
</dbReference>
<feature type="chain" id="PRO_5043097716" description="Dipeptidase" evidence="3">
    <location>
        <begin position="31"/>
        <end position="428"/>
    </location>
</feature>
<dbReference type="GO" id="GO:0048589">
    <property type="term" value="P:developmental growth"/>
    <property type="evidence" value="ECO:0007669"/>
    <property type="project" value="Ensembl"/>
</dbReference>
<dbReference type="Gene3D" id="3.20.20.140">
    <property type="entry name" value="Metal-dependent hydrolases"/>
    <property type="match status" value="1"/>
</dbReference>
<dbReference type="AlphaFoldDB" id="A0A3B4D5H4"/>
<keyword evidence="2 3" id="KW-0336">GPI-anchor</keyword>
<protein>
    <recommendedName>
        <fullName evidence="3">Dipeptidase</fullName>
        <ecNumber evidence="3">3.4.13.19</ecNumber>
    </recommendedName>
</protein>
<reference evidence="4 5" key="1">
    <citation type="submission" date="2020-10" db="EMBL/GenBank/DDBJ databases">
        <title>Pygocentrus nattereri (red-bellied piranha) genome, fPygNat1, primary haplotype.</title>
        <authorList>
            <person name="Myers G."/>
            <person name="Meyer A."/>
            <person name="Karagic N."/>
            <person name="Pippel M."/>
            <person name="Winkler S."/>
            <person name="Tracey A."/>
            <person name="Wood J."/>
            <person name="Formenti G."/>
            <person name="Howe K."/>
            <person name="Fedrigo O."/>
            <person name="Jarvis E.D."/>
        </authorList>
    </citation>
    <scope>NUCLEOTIDE SEQUENCE [LARGE SCALE GENOMIC DNA]</scope>
</reference>
<comment type="cofactor">
    <cofactor evidence="3">
        <name>Zn(2+)</name>
        <dbReference type="ChEBI" id="CHEBI:29105"/>
    </cofactor>
</comment>
<dbReference type="GO" id="GO:0070573">
    <property type="term" value="F:metallodipeptidase activity"/>
    <property type="evidence" value="ECO:0007669"/>
    <property type="project" value="InterPro"/>
</dbReference>